<dbReference type="EMBL" id="CP132353">
    <property type="protein sequence ID" value="WLS78083.1"/>
    <property type="molecule type" value="Genomic_DNA"/>
</dbReference>
<dbReference type="AlphaFoldDB" id="A0AA50HPP3"/>
<organism evidence="1 2">
    <name type="scientific">Erwinia pyri</name>
    <dbReference type="NCBI Taxonomy" id="3062598"/>
    <lineage>
        <taxon>Bacteria</taxon>
        <taxon>Pseudomonadati</taxon>
        <taxon>Pseudomonadota</taxon>
        <taxon>Gammaproteobacteria</taxon>
        <taxon>Enterobacterales</taxon>
        <taxon>Erwiniaceae</taxon>
        <taxon>Erwinia</taxon>
    </lineage>
</organism>
<dbReference type="InterPro" id="IPR024753">
    <property type="entry name" value="AriR"/>
</dbReference>
<dbReference type="Proteomes" id="UP001228139">
    <property type="component" value="Chromosome"/>
</dbReference>
<accession>A0AA50HPP3</accession>
<reference evidence="1 2" key="1">
    <citation type="submission" date="2023-07" db="EMBL/GenBank/DDBJ databases">
        <title>Pathogenic bacteria of pear tree diseases.</title>
        <authorList>
            <person name="Zhang Z."/>
            <person name="He L."/>
            <person name="Huang R."/>
        </authorList>
    </citation>
    <scope>NUCLEOTIDE SEQUENCE [LARGE SCALE GENOMIC DNA]</scope>
    <source>
        <strain evidence="1 2">DE2</strain>
    </source>
</reference>
<gene>
    <name evidence="1" type="ORF">Q3V30_16665</name>
</gene>
<keyword evidence="2" id="KW-1185">Reference proteome</keyword>
<dbReference type="Gene3D" id="1.20.5.5260">
    <property type="match status" value="1"/>
</dbReference>
<dbReference type="KEGG" id="epi:Q3V30_16665"/>
<name>A0AA50HPP3_9GAMM</name>
<proteinExistence type="predicted"/>
<dbReference type="RefSeq" id="WP_306207588.1">
    <property type="nucleotide sequence ID" value="NZ_CP132353.1"/>
</dbReference>
<sequence length="87" mass="9812">MMHAELPSSPHELMDYFKAEMQEAESEVAILGSIVVEILQSGRSVTNKTIIAQLLHRLETTSDVVSLDTYRHVLEMVVHQTEDDFIG</sequence>
<dbReference type="GO" id="GO:0071468">
    <property type="term" value="P:cellular response to acidic pH"/>
    <property type="evidence" value="ECO:0007669"/>
    <property type="project" value="InterPro"/>
</dbReference>
<evidence type="ECO:0000313" key="1">
    <source>
        <dbReference type="EMBL" id="WLS78083.1"/>
    </source>
</evidence>
<evidence type="ECO:0000313" key="2">
    <source>
        <dbReference type="Proteomes" id="UP001228139"/>
    </source>
</evidence>
<dbReference type="Pfam" id="PF10798">
    <property type="entry name" value="YmgB"/>
    <property type="match status" value="1"/>
</dbReference>
<protein>
    <submittedName>
        <fullName evidence="1">Biofilm/acid-resistance regulator YmgB/AriR</fullName>
    </submittedName>
</protein>